<evidence type="ECO:0000256" key="6">
    <source>
        <dbReference type="ARBA" id="ARBA00023160"/>
    </source>
</evidence>
<evidence type="ECO:0000256" key="7">
    <source>
        <dbReference type="ARBA" id="ARBA00048508"/>
    </source>
</evidence>
<name>A0ABS0LUN6_9LACT</name>
<keyword evidence="5 8" id="KW-0560">Oxidoreductase</keyword>
<dbReference type="EC" id="1.1.1.100" evidence="3 8"/>
<dbReference type="PANTHER" id="PTHR42879">
    <property type="entry name" value="3-OXOACYL-(ACYL-CARRIER-PROTEIN) REDUCTASE"/>
    <property type="match status" value="1"/>
</dbReference>
<dbReference type="SMART" id="SM00822">
    <property type="entry name" value="PKS_KR"/>
    <property type="match status" value="1"/>
</dbReference>
<dbReference type="EMBL" id="JACBXQ010000006">
    <property type="protein sequence ID" value="MBG9987180.1"/>
    <property type="molecule type" value="Genomic_DNA"/>
</dbReference>
<comment type="subunit">
    <text evidence="8">Homotetramer.</text>
</comment>
<keyword evidence="6 8" id="KW-0275">Fatty acid biosynthesis</keyword>
<comment type="pathway">
    <text evidence="1 8">Lipid metabolism; fatty acid biosynthesis.</text>
</comment>
<dbReference type="SUPFAM" id="SSF51735">
    <property type="entry name" value="NAD(P)-binding Rossmann-fold domains"/>
    <property type="match status" value="1"/>
</dbReference>
<evidence type="ECO:0000256" key="3">
    <source>
        <dbReference type="ARBA" id="ARBA00012948"/>
    </source>
</evidence>
<keyword evidence="8" id="KW-0444">Lipid biosynthesis</keyword>
<evidence type="ECO:0000256" key="8">
    <source>
        <dbReference type="RuleBase" id="RU366074"/>
    </source>
</evidence>
<dbReference type="RefSeq" id="WP_197116092.1">
    <property type="nucleotide sequence ID" value="NZ_JACBXQ010000006.1"/>
</dbReference>
<dbReference type="InterPro" id="IPR057326">
    <property type="entry name" value="KR_dom"/>
</dbReference>
<dbReference type="InterPro" id="IPR011284">
    <property type="entry name" value="3oxo_ACP_reduc"/>
</dbReference>
<dbReference type="InterPro" id="IPR050259">
    <property type="entry name" value="SDR"/>
</dbReference>
<comment type="function">
    <text evidence="8">Catalyzes the NADPH-dependent reduction of beta-ketoacyl-ACP substrates to beta-hydroxyacyl-ACP products, the first reductive step in the elongation cycle of fatty acid biosynthesis.</text>
</comment>
<keyword evidence="8" id="KW-0521">NADP</keyword>
<sequence>MSLVCLVTGSARGIGLAIAKSLAKQGHQVVMNGLQPIESSVKEEFKDAEKTIDYLIGDVSNYDEAEKMINLVHEKYGRLDLLVNNAGITRDGLFVKMTPEDFDSVVKTNLYGSFNMAKHAAKKMIKQKSGLIINMASIVGLTGNAGQANYAASKAGIIGMTKSLAKELAPRTIRVNCIAPGYIETEMTNQLSEKVKNQMLEYIPLKRLGTVEDIVIAVNYLISSSYVTGQVIEVNGGMRM</sequence>
<evidence type="ECO:0000259" key="9">
    <source>
        <dbReference type="SMART" id="SM00822"/>
    </source>
</evidence>
<evidence type="ECO:0000313" key="11">
    <source>
        <dbReference type="Proteomes" id="UP000721415"/>
    </source>
</evidence>
<dbReference type="PRINTS" id="PR00080">
    <property type="entry name" value="SDRFAMILY"/>
</dbReference>
<organism evidence="10 11">
    <name type="scientific">Facklamia lactis</name>
    <dbReference type="NCBI Taxonomy" id="2749967"/>
    <lineage>
        <taxon>Bacteria</taxon>
        <taxon>Bacillati</taxon>
        <taxon>Bacillota</taxon>
        <taxon>Bacilli</taxon>
        <taxon>Lactobacillales</taxon>
        <taxon>Aerococcaceae</taxon>
        <taxon>Facklamia</taxon>
    </lineage>
</organism>
<protein>
    <recommendedName>
        <fullName evidence="3 8">3-oxoacyl-[acyl-carrier-protein] reductase</fullName>
        <ecNumber evidence="3 8">1.1.1.100</ecNumber>
    </recommendedName>
</protein>
<keyword evidence="8" id="KW-0443">Lipid metabolism</keyword>
<evidence type="ECO:0000256" key="4">
    <source>
        <dbReference type="ARBA" id="ARBA00022832"/>
    </source>
</evidence>
<comment type="similarity">
    <text evidence="2 8">Belongs to the short-chain dehydrogenases/reductases (SDR) family.</text>
</comment>
<dbReference type="Proteomes" id="UP000721415">
    <property type="component" value="Unassembled WGS sequence"/>
</dbReference>
<feature type="domain" description="Ketoreductase" evidence="9">
    <location>
        <begin position="3"/>
        <end position="181"/>
    </location>
</feature>
<evidence type="ECO:0000313" key="10">
    <source>
        <dbReference type="EMBL" id="MBG9987180.1"/>
    </source>
</evidence>
<dbReference type="NCBIfam" id="NF005559">
    <property type="entry name" value="PRK07231.1"/>
    <property type="match status" value="1"/>
</dbReference>
<evidence type="ECO:0000256" key="5">
    <source>
        <dbReference type="ARBA" id="ARBA00023002"/>
    </source>
</evidence>
<dbReference type="Pfam" id="PF13561">
    <property type="entry name" value="adh_short_C2"/>
    <property type="match status" value="1"/>
</dbReference>
<comment type="catalytic activity">
    <reaction evidence="7 8">
        <text>a (3R)-hydroxyacyl-[ACP] + NADP(+) = a 3-oxoacyl-[ACP] + NADPH + H(+)</text>
        <dbReference type="Rhea" id="RHEA:17397"/>
        <dbReference type="Rhea" id="RHEA-COMP:9916"/>
        <dbReference type="Rhea" id="RHEA-COMP:9945"/>
        <dbReference type="ChEBI" id="CHEBI:15378"/>
        <dbReference type="ChEBI" id="CHEBI:57783"/>
        <dbReference type="ChEBI" id="CHEBI:58349"/>
        <dbReference type="ChEBI" id="CHEBI:78776"/>
        <dbReference type="ChEBI" id="CHEBI:78827"/>
        <dbReference type="EC" id="1.1.1.100"/>
    </reaction>
</comment>
<dbReference type="Gene3D" id="3.40.50.720">
    <property type="entry name" value="NAD(P)-binding Rossmann-like Domain"/>
    <property type="match status" value="1"/>
</dbReference>
<proteinExistence type="inferred from homology"/>
<keyword evidence="11" id="KW-1185">Reference proteome</keyword>
<dbReference type="GO" id="GO:0004316">
    <property type="term" value="F:3-oxoacyl-[acyl-carrier-protein] reductase (NADPH) activity"/>
    <property type="evidence" value="ECO:0007669"/>
    <property type="project" value="UniProtKB-EC"/>
</dbReference>
<dbReference type="NCBIfam" id="TIGR01830">
    <property type="entry name" value="3oxo_ACP_reduc"/>
    <property type="match status" value="1"/>
</dbReference>
<comment type="caution">
    <text evidence="10">The sequence shown here is derived from an EMBL/GenBank/DDBJ whole genome shotgun (WGS) entry which is preliminary data.</text>
</comment>
<evidence type="ECO:0000256" key="1">
    <source>
        <dbReference type="ARBA" id="ARBA00005194"/>
    </source>
</evidence>
<dbReference type="InterPro" id="IPR020904">
    <property type="entry name" value="Sc_DH/Rdtase_CS"/>
</dbReference>
<dbReference type="PROSITE" id="PS00061">
    <property type="entry name" value="ADH_SHORT"/>
    <property type="match status" value="1"/>
</dbReference>
<evidence type="ECO:0000256" key="2">
    <source>
        <dbReference type="ARBA" id="ARBA00006484"/>
    </source>
</evidence>
<gene>
    <name evidence="10" type="primary">fabG</name>
    <name evidence="10" type="ORF">HZY91_09910</name>
</gene>
<dbReference type="PRINTS" id="PR00081">
    <property type="entry name" value="GDHRDH"/>
</dbReference>
<dbReference type="InterPro" id="IPR002347">
    <property type="entry name" value="SDR_fam"/>
</dbReference>
<dbReference type="NCBIfam" id="NF009466">
    <property type="entry name" value="PRK12826.1-2"/>
    <property type="match status" value="1"/>
</dbReference>
<dbReference type="InterPro" id="IPR036291">
    <property type="entry name" value="NAD(P)-bd_dom_sf"/>
</dbReference>
<reference evidence="10 11" key="1">
    <citation type="submission" date="2020-07" db="EMBL/GenBank/DDBJ databases">
        <title>Facklamia lactis sp. nov., isolated from raw milk.</title>
        <authorList>
            <person name="Doll E.V."/>
            <person name="Huptas C."/>
            <person name="Staib L."/>
            <person name="Wenning M."/>
            <person name="Scherer S."/>
        </authorList>
    </citation>
    <scope>NUCLEOTIDE SEQUENCE [LARGE SCALE GENOMIC DNA]</scope>
    <source>
        <strain evidence="10 11">DSM 111018</strain>
    </source>
</reference>
<keyword evidence="4 8" id="KW-0276">Fatty acid metabolism</keyword>
<accession>A0ABS0LUN6</accession>
<dbReference type="PANTHER" id="PTHR42879:SF2">
    <property type="entry name" value="3-OXOACYL-[ACYL-CARRIER-PROTEIN] REDUCTASE FABG"/>
    <property type="match status" value="1"/>
</dbReference>
<dbReference type="CDD" id="cd05333">
    <property type="entry name" value="BKR_SDR_c"/>
    <property type="match status" value="1"/>
</dbReference>